<dbReference type="EMBL" id="KV878236">
    <property type="protein sequence ID" value="OJZ92339.1"/>
    <property type="molecule type" value="Genomic_DNA"/>
</dbReference>
<sequence length="64" mass="6598">MGGSGNAKITVGHLCSFGYDTLTNSRRWLPQIELCLAVCVCVTCLGTANSSSVDATALVTSTDS</sequence>
<reference evidence="2" key="1">
    <citation type="journal article" date="2017" name="Genome Biol.">
        <title>Comparative genomics reveals high biological diversity and specific adaptations in the industrially and medically important fungal genus Aspergillus.</title>
        <authorList>
            <person name="de Vries R.P."/>
            <person name="Riley R."/>
            <person name="Wiebenga A."/>
            <person name="Aguilar-Osorio G."/>
            <person name="Amillis S."/>
            <person name="Uchima C.A."/>
            <person name="Anderluh G."/>
            <person name="Asadollahi M."/>
            <person name="Askin M."/>
            <person name="Barry K."/>
            <person name="Battaglia E."/>
            <person name="Bayram O."/>
            <person name="Benocci T."/>
            <person name="Braus-Stromeyer S.A."/>
            <person name="Caldana C."/>
            <person name="Canovas D."/>
            <person name="Cerqueira G.C."/>
            <person name="Chen F."/>
            <person name="Chen W."/>
            <person name="Choi C."/>
            <person name="Clum A."/>
            <person name="Dos Santos R.A."/>
            <person name="Damasio A.R."/>
            <person name="Diallinas G."/>
            <person name="Emri T."/>
            <person name="Fekete E."/>
            <person name="Flipphi M."/>
            <person name="Freyberg S."/>
            <person name="Gallo A."/>
            <person name="Gournas C."/>
            <person name="Habgood R."/>
            <person name="Hainaut M."/>
            <person name="Harispe M.L."/>
            <person name="Henrissat B."/>
            <person name="Hilden K.S."/>
            <person name="Hope R."/>
            <person name="Hossain A."/>
            <person name="Karabika E."/>
            <person name="Karaffa L."/>
            <person name="Karanyi Z."/>
            <person name="Krasevec N."/>
            <person name="Kuo A."/>
            <person name="Kusch H."/>
            <person name="LaButti K."/>
            <person name="Lagendijk E.L."/>
            <person name="Lapidus A."/>
            <person name="Levasseur A."/>
            <person name="Lindquist E."/>
            <person name="Lipzen A."/>
            <person name="Logrieco A.F."/>
            <person name="MacCabe A."/>
            <person name="Maekelae M.R."/>
            <person name="Malavazi I."/>
            <person name="Melin P."/>
            <person name="Meyer V."/>
            <person name="Mielnichuk N."/>
            <person name="Miskei M."/>
            <person name="Molnar A.P."/>
            <person name="Mule G."/>
            <person name="Ngan C.Y."/>
            <person name="Orejas M."/>
            <person name="Orosz E."/>
            <person name="Ouedraogo J.P."/>
            <person name="Overkamp K.M."/>
            <person name="Park H.-S."/>
            <person name="Perrone G."/>
            <person name="Piumi F."/>
            <person name="Punt P.J."/>
            <person name="Ram A.F."/>
            <person name="Ramon A."/>
            <person name="Rauscher S."/>
            <person name="Record E."/>
            <person name="Riano-Pachon D.M."/>
            <person name="Robert V."/>
            <person name="Roehrig J."/>
            <person name="Ruller R."/>
            <person name="Salamov A."/>
            <person name="Salih N.S."/>
            <person name="Samson R.A."/>
            <person name="Sandor E."/>
            <person name="Sanguinetti M."/>
            <person name="Schuetze T."/>
            <person name="Sepcic K."/>
            <person name="Shelest E."/>
            <person name="Sherlock G."/>
            <person name="Sophianopoulou V."/>
            <person name="Squina F.M."/>
            <person name="Sun H."/>
            <person name="Susca A."/>
            <person name="Todd R.B."/>
            <person name="Tsang A."/>
            <person name="Unkles S.E."/>
            <person name="van de Wiele N."/>
            <person name="van Rossen-Uffink D."/>
            <person name="Oliveira J.V."/>
            <person name="Vesth T.C."/>
            <person name="Visser J."/>
            <person name="Yu J.-H."/>
            <person name="Zhou M."/>
            <person name="Andersen M.R."/>
            <person name="Archer D.B."/>
            <person name="Baker S.E."/>
            <person name="Benoit I."/>
            <person name="Brakhage A.A."/>
            <person name="Braus G.H."/>
            <person name="Fischer R."/>
            <person name="Frisvad J.C."/>
            <person name="Goldman G.H."/>
            <person name="Houbraken J."/>
            <person name="Oakley B."/>
            <person name="Pocsi I."/>
            <person name="Scazzocchio C."/>
            <person name="Seiboth B."/>
            <person name="vanKuyk P.A."/>
            <person name="Wortman J."/>
            <person name="Dyer P.S."/>
            <person name="Grigoriev I.V."/>
        </authorList>
    </citation>
    <scope>NUCLEOTIDE SEQUENCE [LARGE SCALE GENOMIC DNA]</scope>
    <source>
        <strain evidence="2">CBS 106.47</strain>
    </source>
</reference>
<gene>
    <name evidence="1" type="ORF">ASPFODRAFT_39685</name>
</gene>
<protein>
    <submittedName>
        <fullName evidence="1">Uncharacterized protein</fullName>
    </submittedName>
</protein>
<name>A0A1M3TZX5_ASPLC</name>
<evidence type="ECO:0000313" key="1">
    <source>
        <dbReference type="EMBL" id="OJZ92339.1"/>
    </source>
</evidence>
<accession>A0A1M3TZX5</accession>
<evidence type="ECO:0000313" key="2">
    <source>
        <dbReference type="Proteomes" id="UP000184063"/>
    </source>
</evidence>
<dbReference type="Proteomes" id="UP000184063">
    <property type="component" value="Unassembled WGS sequence"/>
</dbReference>
<dbReference type="AlphaFoldDB" id="A0A1M3TZX5"/>
<organism evidence="1 2">
    <name type="scientific">Aspergillus luchuensis (strain CBS 106.47)</name>
    <dbReference type="NCBI Taxonomy" id="1137211"/>
    <lineage>
        <taxon>Eukaryota</taxon>
        <taxon>Fungi</taxon>
        <taxon>Dikarya</taxon>
        <taxon>Ascomycota</taxon>
        <taxon>Pezizomycotina</taxon>
        <taxon>Eurotiomycetes</taxon>
        <taxon>Eurotiomycetidae</taxon>
        <taxon>Eurotiales</taxon>
        <taxon>Aspergillaceae</taxon>
        <taxon>Aspergillus</taxon>
        <taxon>Aspergillus subgen. Circumdati</taxon>
    </lineage>
</organism>
<proteinExistence type="predicted"/>
<dbReference type="VEuPathDB" id="FungiDB:ASPFODRAFT_39685"/>